<reference evidence="5 6" key="1">
    <citation type="journal article" date="2019" name="Int. J. Syst. Evol. Microbiol.">
        <title>The Global Catalogue of Microorganisms (GCM) 10K type strain sequencing project: providing services to taxonomists for standard genome sequencing and annotation.</title>
        <authorList>
            <consortium name="The Broad Institute Genomics Platform"/>
            <consortium name="The Broad Institute Genome Sequencing Center for Infectious Disease"/>
            <person name="Wu L."/>
            <person name="Ma J."/>
        </authorList>
    </citation>
    <scope>NUCLEOTIDE SEQUENCE [LARGE SCALE GENOMIC DNA]</scope>
    <source>
        <strain evidence="5 6">JCM 14326</strain>
    </source>
</reference>
<dbReference type="InterPro" id="IPR036390">
    <property type="entry name" value="WH_DNA-bd_sf"/>
</dbReference>
<dbReference type="SMART" id="SM00420">
    <property type="entry name" value="HTH_DEOR"/>
    <property type="match status" value="1"/>
</dbReference>
<dbReference type="Pfam" id="PF13377">
    <property type="entry name" value="Peripla_BP_3"/>
    <property type="match status" value="1"/>
</dbReference>
<dbReference type="EMBL" id="BAAANL010000001">
    <property type="protein sequence ID" value="GAA1848749.1"/>
    <property type="molecule type" value="Genomic_DNA"/>
</dbReference>
<dbReference type="SUPFAM" id="SSF53822">
    <property type="entry name" value="Periplasmic binding protein-like I"/>
    <property type="match status" value="1"/>
</dbReference>
<keyword evidence="2" id="KW-0238">DNA-binding</keyword>
<evidence type="ECO:0000256" key="1">
    <source>
        <dbReference type="ARBA" id="ARBA00023015"/>
    </source>
</evidence>
<dbReference type="RefSeq" id="WP_344098713.1">
    <property type="nucleotide sequence ID" value="NZ_BAAANL010000001.1"/>
</dbReference>
<comment type="caution">
    <text evidence="5">The sequence shown here is derived from an EMBL/GenBank/DDBJ whole genome shotgun (WGS) entry which is preliminary data.</text>
</comment>
<dbReference type="InterPro" id="IPR046335">
    <property type="entry name" value="LacI/GalR-like_sensor"/>
</dbReference>
<dbReference type="PROSITE" id="PS00894">
    <property type="entry name" value="HTH_DEOR_1"/>
    <property type="match status" value="1"/>
</dbReference>
<keyword evidence="3" id="KW-0804">Transcription</keyword>
<dbReference type="Pfam" id="PF08220">
    <property type="entry name" value="HTH_DeoR"/>
    <property type="match status" value="1"/>
</dbReference>
<dbReference type="InterPro" id="IPR018356">
    <property type="entry name" value="Tscrpt_reg_HTH_DeoR_CS"/>
</dbReference>
<sequence>MLPIARQDHLLREIELRGSVRSAEAAAHLGVSEVTIRRDIIELDRAGKLARVHGGAIALRATRGPQAASALVGVIVPNTTTHFPDTVRGMESLAPSLRVRLVLGVSQYRPEVEEAQVSRMLGLGVQGIAIVPTTRDREPDDVARWLRSIPVPVVLVERRPDPVTSASELDQARTDHAHGAILAAEHLAGLGHDRIALAVFDRSPTAPYLREGFARAAARLGLAGAPDVVLPKGDEDPAALDATLNDLLDACRATNTRAVFAHTDYHAARLVELALDRGLRVPDDLAVVAYDDENAALAVVPLTTVTPPRRELGRQALKLLVERMTEDEPGPRTPRHVELLPGLTIRSSCGAGRTA</sequence>
<dbReference type="CDD" id="cd06267">
    <property type="entry name" value="PBP1_LacI_sugar_binding-like"/>
    <property type="match status" value="1"/>
</dbReference>
<accession>A0ABN2N1R3</accession>
<dbReference type="Proteomes" id="UP001501094">
    <property type="component" value="Unassembled WGS sequence"/>
</dbReference>
<dbReference type="PANTHER" id="PTHR30146">
    <property type="entry name" value="LACI-RELATED TRANSCRIPTIONAL REPRESSOR"/>
    <property type="match status" value="1"/>
</dbReference>
<keyword evidence="6" id="KW-1185">Reference proteome</keyword>
<dbReference type="Gene3D" id="3.40.50.2300">
    <property type="match status" value="2"/>
</dbReference>
<proteinExistence type="predicted"/>
<dbReference type="PRINTS" id="PR00037">
    <property type="entry name" value="HTHLACR"/>
</dbReference>
<evidence type="ECO:0000313" key="5">
    <source>
        <dbReference type="EMBL" id="GAA1848749.1"/>
    </source>
</evidence>
<dbReference type="PROSITE" id="PS51000">
    <property type="entry name" value="HTH_DEOR_2"/>
    <property type="match status" value="1"/>
</dbReference>
<dbReference type="InterPro" id="IPR028082">
    <property type="entry name" value="Peripla_BP_I"/>
</dbReference>
<dbReference type="PANTHER" id="PTHR30146:SF155">
    <property type="entry name" value="ALANINE RACEMASE"/>
    <property type="match status" value="1"/>
</dbReference>
<organism evidence="5 6">
    <name type="scientific">Myceligenerans crystallogenes</name>
    <dbReference type="NCBI Taxonomy" id="316335"/>
    <lineage>
        <taxon>Bacteria</taxon>
        <taxon>Bacillati</taxon>
        <taxon>Actinomycetota</taxon>
        <taxon>Actinomycetes</taxon>
        <taxon>Micrococcales</taxon>
        <taxon>Promicromonosporaceae</taxon>
        <taxon>Myceligenerans</taxon>
    </lineage>
</organism>
<evidence type="ECO:0000313" key="6">
    <source>
        <dbReference type="Proteomes" id="UP001501094"/>
    </source>
</evidence>
<keyword evidence="1" id="KW-0805">Transcription regulation</keyword>
<evidence type="ECO:0000259" key="4">
    <source>
        <dbReference type="PROSITE" id="PS51000"/>
    </source>
</evidence>
<dbReference type="InterPro" id="IPR001034">
    <property type="entry name" value="DeoR_HTH"/>
</dbReference>
<dbReference type="SUPFAM" id="SSF46785">
    <property type="entry name" value="Winged helix' DNA-binding domain"/>
    <property type="match status" value="1"/>
</dbReference>
<evidence type="ECO:0000256" key="3">
    <source>
        <dbReference type="ARBA" id="ARBA00023163"/>
    </source>
</evidence>
<protein>
    <submittedName>
        <fullName evidence="5">Substrate-binding domain-containing protein</fullName>
    </submittedName>
</protein>
<feature type="domain" description="HTH deoR-type" evidence="4">
    <location>
        <begin position="3"/>
        <end position="58"/>
    </location>
</feature>
<evidence type="ECO:0000256" key="2">
    <source>
        <dbReference type="ARBA" id="ARBA00023125"/>
    </source>
</evidence>
<name>A0ABN2N1R3_9MICO</name>
<gene>
    <name evidence="5" type="ORF">GCM10009751_01060</name>
</gene>